<evidence type="ECO:0000256" key="2">
    <source>
        <dbReference type="ARBA" id="ARBA00022723"/>
    </source>
</evidence>
<dbReference type="InterPro" id="IPR038441">
    <property type="entry name" value="THAP_Znf_sf"/>
</dbReference>
<dbReference type="Pfam" id="PF13613">
    <property type="entry name" value="HTH_Tnp_4"/>
    <property type="match status" value="1"/>
</dbReference>
<dbReference type="GeneID" id="110983925"/>
<protein>
    <submittedName>
        <fullName evidence="9">Uncharacterized protein LOC110983925</fullName>
    </submittedName>
</protein>
<reference evidence="9" key="1">
    <citation type="submission" date="2025-08" db="UniProtKB">
        <authorList>
            <consortium name="RefSeq"/>
        </authorList>
    </citation>
    <scope>IDENTIFICATION</scope>
</reference>
<evidence type="ECO:0000313" key="8">
    <source>
        <dbReference type="Proteomes" id="UP000694845"/>
    </source>
</evidence>
<proteinExistence type="predicted"/>
<dbReference type="Proteomes" id="UP000694845">
    <property type="component" value="Unplaced"/>
</dbReference>
<evidence type="ECO:0000313" key="9">
    <source>
        <dbReference type="RefSeq" id="XP_022099294.1"/>
    </source>
</evidence>
<name>A0A8B7Z112_ACAPL</name>
<dbReference type="InterPro" id="IPR027806">
    <property type="entry name" value="HARBI1_dom"/>
</dbReference>
<keyword evidence="3 6" id="KW-0863">Zinc-finger</keyword>
<dbReference type="Gene3D" id="6.20.210.20">
    <property type="entry name" value="THAP domain"/>
    <property type="match status" value="1"/>
</dbReference>
<dbReference type="RefSeq" id="XP_022099294.1">
    <property type="nucleotide sequence ID" value="XM_022243602.1"/>
</dbReference>
<dbReference type="AlphaFoldDB" id="A0A8B7Z112"/>
<accession>A0A8B7Z112</accession>
<evidence type="ECO:0000256" key="1">
    <source>
        <dbReference type="ARBA" id="ARBA00001968"/>
    </source>
</evidence>
<dbReference type="SUPFAM" id="SSF57716">
    <property type="entry name" value="Glucocorticoid receptor-like (DNA-binding domain)"/>
    <property type="match status" value="1"/>
</dbReference>
<organism evidence="8 9">
    <name type="scientific">Acanthaster planci</name>
    <name type="common">Crown-of-thorns starfish</name>
    <dbReference type="NCBI Taxonomy" id="133434"/>
    <lineage>
        <taxon>Eukaryota</taxon>
        <taxon>Metazoa</taxon>
        <taxon>Echinodermata</taxon>
        <taxon>Eleutherozoa</taxon>
        <taxon>Asterozoa</taxon>
        <taxon>Asteroidea</taxon>
        <taxon>Valvatacea</taxon>
        <taxon>Valvatida</taxon>
        <taxon>Acanthasteridae</taxon>
        <taxon>Acanthaster</taxon>
    </lineage>
</organism>
<dbReference type="SMART" id="SM00692">
    <property type="entry name" value="DM3"/>
    <property type="match status" value="1"/>
</dbReference>
<dbReference type="PANTHER" id="PTHR23080:SF133">
    <property type="entry name" value="SI:CH211-262I1.5-RELATED"/>
    <property type="match status" value="1"/>
</dbReference>
<dbReference type="OrthoDB" id="10020990at2759"/>
<keyword evidence="4" id="KW-0862">Zinc</keyword>
<dbReference type="Pfam" id="PF13359">
    <property type="entry name" value="DDE_Tnp_4"/>
    <property type="match status" value="1"/>
</dbReference>
<evidence type="ECO:0000259" key="7">
    <source>
        <dbReference type="PROSITE" id="PS50950"/>
    </source>
</evidence>
<dbReference type="PANTHER" id="PTHR23080">
    <property type="entry name" value="THAP DOMAIN PROTEIN"/>
    <property type="match status" value="1"/>
</dbReference>
<gene>
    <name evidence="9" type="primary">LOC110983925</name>
</gene>
<keyword evidence="2" id="KW-0479">Metal-binding</keyword>
<keyword evidence="8" id="KW-1185">Reference proteome</keyword>
<keyword evidence="5 6" id="KW-0238">DNA-binding</keyword>
<evidence type="ECO:0000256" key="5">
    <source>
        <dbReference type="ARBA" id="ARBA00023125"/>
    </source>
</evidence>
<dbReference type="GO" id="GO:0003677">
    <property type="term" value="F:DNA binding"/>
    <property type="evidence" value="ECO:0007669"/>
    <property type="project" value="UniProtKB-UniRule"/>
</dbReference>
<feature type="domain" description="THAP-type" evidence="7">
    <location>
        <begin position="1"/>
        <end position="83"/>
    </location>
</feature>
<dbReference type="InterPro" id="IPR027805">
    <property type="entry name" value="Transposase_HTH_dom"/>
</dbReference>
<dbReference type="SMART" id="SM00980">
    <property type="entry name" value="THAP"/>
    <property type="match status" value="1"/>
</dbReference>
<dbReference type="Pfam" id="PF05485">
    <property type="entry name" value="THAP"/>
    <property type="match status" value="1"/>
</dbReference>
<dbReference type="PROSITE" id="PS50950">
    <property type="entry name" value="ZF_THAP"/>
    <property type="match status" value="1"/>
</dbReference>
<comment type="cofactor">
    <cofactor evidence="1">
        <name>a divalent metal cation</name>
        <dbReference type="ChEBI" id="CHEBI:60240"/>
    </cofactor>
</comment>
<sequence>MSHCCVPMCVNDSRYSKEFSFHNFPKDEKQRSLWIQNIRREPGVHFKITRNTYVCSEHFKPDDFKRTLTGIRILKPGVAPTVFPWTGGVLEGRRPTCSLRKECSTISVQDEVSIDVGQISCTVAPLNKLLDHDYLEVRDPEQHLQAANARIKELQQQLDWLRRPERYFLERFSNDPAKLQFYTGFQTHAMFMAFFQCVLPHASSLAQWGQTVTRLLGEGLSQQRRGSQCQLSLFDQFFLFLNKVKLGSFDEDLADKYGISPSAVTMLTITWANFLYDLLGSVCLWPTREKVSRLLPDAFKLCPKTRVILDCTELTIQTPFPANVNQKLCPSVKRCSTVTCKGLVGISPGGFVTFVSGLYDGGTSGEDVTEDCGILDLLEPGDEVIADTGLGIGDLLIEIDCALVDMPLSSAQRNEDSDHTCLSDHIERITQRVKQFHLLDRPLPKSLADVANELWTVCCLLPNFQGPLI</sequence>
<dbReference type="OMA" id="TELRCQM"/>
<dbReference type="KEGG" id="aplc:110983925"/>
<dbReference type="InterPro" id="IPR006612">
    <property type="entry name" value="THAP_Znf"/>
</dbReference>
<evidence type="ECO:0000256" key="6">
    <source>
        <dbReference type="PROSITE-ProRule" id="PRU00309"/>
    </source>
</evidence>
<evidence type="ECO:0000256" key="4">
    <source>
        <dbReference type="ARBA" id="ARBA00022833"/>
    </source>
</evidence>
<dbReference type="GO" id="GO:0008270">
    <property type="term" value="F:zinc ion binding"/>
    <property type="evidence" value="ECO:0007669"/>
    <property type="project" value="UniProtKB-KW"/>
</dbReference>
<evidence type="ECO:0000256" key="3">
    <source>
        <dbReference type="ARBA" id="ARBA00022771"/>
    </source>
</evidence>